<dbReference type="Proteomes" id="UP001589858">
    <property type="component" value="Unassembled WGS sequence"/>
</dbReference>
<dbReference type="SUPFAM" id="SSF55816">
    <property type="entry name" value="5'-nucleotidase (syn. UDP-sugar hydrolase), C-terminal domain"/>
    <property type="match status" value="1"/>
</dbReference>
<dbReference type="PRINTS" id="PR01607">
    <property type="entry name" value="APYRASEFAMLY"/>
</dbReference>
<dbReference type="InterPro" id="IPR008334">
    <property type="entry name" value="5'-Nucleotdase_C"/>
</dbReference>
<keyword evidence="2" id="KW-0547">Nucleotide-binding</keyword>
<proteinExistence type="inferred from homology"/>
<keyword evidence="6" id="KW-1185">Reference proteome</keyword>
<dbReference type="Pfam" id="PF00149">
    <property type="entry name" value="Metallophos"/>
    <property type="match status" value="1"/>
</dbReference>
<dbReference type="Gene3D" id="3.90.780.10">
    <property type="entry name" value="5'-Nucleotidase, C-terminal domain"/>
    <property type="match status" value="1"/>
</dbReference>
<keyword evidence="2" id="KW-0378">Hydrolase</keyword>
<feature type="domain" description="Calcineurin-like phosphoesterase" evidence="3">
    <location>
        <begin position="43"/>
        <end position="297"/>
    </location>
</feature>
<evidence type="ECO:0000259" key="4">
    <source>
        <dbReference type="Pfam" id="PF02872"/>
    </source>
</evidence>
<dbReference type="PANTHER" id="PTHR11575">
    <property type="entry name" value="5'-NUCLEOTIDASE-RELATED"/>
    <property type="match status" value="1"/>
</dbReference>
<dbReference type="PANTHER" id="PTHR11575:SF24">
    <property type="entry name" value="5'-NUCLEOTIDASE"/>
    <property type="match status" value="1"/>
</dbReference>
<evidence type="ECO:0000313" key="5">
    <source>
        <dbReference type="EMBL" id="MFC0684575.1"/>
    </source>
</evidence>
<feature type="chain" id="PRO_5045004022" evidence="2">
    <location>
        <begin position="23"/>
        <end position="588"/>
    </location>
</feature>
<evidence type="ECO:0000256" key="1">
    <source>
        <dbReference type="ARBA" id="ARBA00022729"/>
    </source>
</evidence>
<dbReference type="Pfam" id="PF02872">
    <property type="entry name" value="5_nucleotid_C"/>
    <property type="match status" value="1"/>
</dbReference>
<comment type="similarity">
    <text evidence="2">Belongs to the 5'-nucleotidase family.</text>
</comment>
<organism evidence="5 6">
    <name type="scientific">Novosphingobium clariflavum</name>
    <dbReference type="NCBI Taxonomy" id="2029884"/>
    <lineage>
        <taxon>Bacteria</taxon>
        <taxon>Pseudomonadati</taxon>
        <taxon>Pseudomonadota</taxon>
        <taxon>Alphaproteobacteria</taxon>
        <taxon>Sphingomonadales</taxon>
        <taxon>Sphingomonadaceae</taxon>
        <taxon>Novosphingobium</taxon>
    </lineage>
</organism>
<comment type="caution">
    <text evidence="5">The sequence shown here is derived from an EMBL/GenBank/DDBJ whole genome shotgun (WGS) entry which is preliminary data.</text>
</comment>
<dbReference type="InterPro" id="IPR036907">
    <property type="entry name" value="5'-Nucleotdase_C_sf"/>
</dbReference>
<dbReference type="InterPro" id="IPR006179">
    <property type="entry name" value="5_nucleotidase/apyrase"/>
</dbReference>
<evidence type="ECO:0000313" key="6">
    <source>
        <dbReference type="Proteomes" id="UP001589858"/>
    </source>
</evidence>
<reference evidence="5 6" key="1">
    <citation type="submission" date="2024-09" db="EMBL/GenBank/DDBJ databases">
        <authorList>
            <person name="Sun Q."/>
            <person name="Mori K."/>
        </authorList>
    </citation>
    <scope>NUCLEOTIDE SEQUENCE [LARGE SCALE GENOMIC DNA]</scope>
    <source>
        <strain evidence="5 6">CICC 11035S</strain>
    </source>
</reference>
<name>A0ABV6S5R7_9SPHN</name>
<keyword evidence="1 2" id="KW-0732">Signal</keyword>
<feature type="domain" description="5'-Nucleotidase C-terminal" evidence="4">
    <location>
        <begin position="410"/>
        <end position="551"/>
    </location>
</feature>
<dbReference type="SUPFAM" id="SSF56300">
    <property type="entry name" value="Metallo-dependent phosphatases"/>
    <property type="match status" value="1"/>
</dbReference>
<protein>
    <submittedName>
        <fullName evidence="5">Bifunctional metallophosphatase/5'-nucleotidase</fullName>
    </submittedName>
</protein>
<dbReference type="PROSITE" id="PS51257">
    <property type="entry name" value="PROKAR_LIPOPROTEIN"/>
    <property type="match status" value="1"/>
</dbReference>
<dbReference type="Gene3D" id="3.60.21.10">
    <property type="match status" value="1"/>
</dbReference>
<dbReference type="RefSeq" id="WP_267219382.1">
    <property type="nucleotide sequence ID" value="NZ_JAPCWC010000004.1"/>
</dbReference>
<dbReference type="InterPro" id="IPR004843">
    <property type="entry name" value="Calcineurin-like_PHP"/>
</dbReference>
<accession>A0ABV6S5R7</accession>
<feature type="signal peptide" evidence="2">
    <location>
        <begin position="1"/>
        <end position="22"/>
    </location>
</feature>
<gene>
    <name evidence="5" type="ORF">ACFFF8_08200</name>
</gene>
<sequence length="588" mass="61822">MTRFRTARITPLVAALLVSACAAPQAQHQAAVPAAQAPIEIGVIAINDFHGALEPPKQTVDAPDGKGNEVSVPAGGAAWLASAVDALKAQHPENVVVAAGDLTSASQLASSLYLDEPSVGVMNRIGLEFNAVGNHEFDRGWQELKRLQDGGCAKNTRFEPCQLERFEGARYKYLAAATVMPDGSTLFPGTGLKTFGSGERKITIGFVGLSLKSIPTLVAPDRVAGLKFEDEAETINRAVPALKAAGADAVVVLIHQGLRTKGAGDPNGCNEAAGDIQPILDHLNPGVDVVVSGHTHWAYVCNYTGNAAAGPILLTSAGVYGKLVTDITLDFDPVTHKLVNRKAHNVIVQSEGYTSAKGPVTTTTAFPQFQPRADVSAYVKRYKDASLQLVERPVGHVSGPMEKESEGGVGAGGSLGALIADSQLAATRQYGAQIAFVNPFGIRTSLVPAADGTVTFGQIYAVTPFNNQVVTMTLTGAQIRATIEQGLDDSGDKQVLAPSEGMKIAFDMHRPSGSRVTAIALDGKPLDPAKRYRVSVVNFLAEGGDGFAGFKDGTERVNGPIDIEAFEDWLAAVPMRKVPAEDRTTQAK</sequence>
<evidence type="ECO:0000259" key="3">
    <source>
        <dbReference type="Pfam" id="PF00149"/>
    </source>
</evidence>
<dbReference type="InterPro" id="IPR029052">
    <property type="entry name" value="Metallo-depent_PP-like"/>
</dbReference>
<evidence type="ECO:0000256" key="2">
    <source>
        <dbReference type="RuleBase" id="RU362119"/>
    </source>
</evidence>
<dbReference type="EMBL" id="JBHLTM010000027">
    <property type="protein sequence ID" value="MFC0684575.1"/>
    <property type="molecule type" value="Genomic_DNA"/>
</dbReference>